<name>A0A6J5RG98_9CAUD</name>
<evidence type="ECO:0000313" key="3">
    <source>
        <dbReference type="EMBL" id="CAB4221677.1"/>
    </source>
</evidence>
<dbReference type="EMBL" id="LR797247">
    <property type="protein sequence ID" value="CAB4196323.1"/>
    <property type="molecule type" value="Genomic_DNA"/>
</dbReference>
<reference evidence="1" key="1">
    <citation type="submission" date="2020-05" db="EMBL/GenBank/DDBJ databases">
        <authorList>
            <person name="Chiriac C."/>
            <person name="Salcher M."/>
            <person name="Ghai R."/>
            <person name="Kavagutti S V."/>
        </authorList>
    </citation>
    <scope>NUCLEOTIDE SEQUENCE</scope>
</reference>
<evidence type="ECO:0008006" key="4">
    <source>
        <dbReference type="Google" id="ProtNLM"/>
    </source>
</evidence>
<evidence type="ECO:0000313" key="2">
    <source>
        <dbReference type="EMBL" id="CAB4205523.1"/>
    </source>
</evidence>
<proteinExistence type="predicted"/>
<dbReference type="EMBL" id="LR797504">
    <property type="protein sequence ID" value="CAB4221677.1"/>
    <property type="molecule type" value="Genomic_DNA"/>
</dbReference>
<dbReference type="EMBL" id="LR797360">
    <property type="protein sequence ID" value="CAB4205523.1"/>
    <property type="molecule type" value="Genomic_DNA"/>
</dbReference>
<sequence length="164" mass="19524">MASRYCELCKINIDHKRSHARFCCRKHKQIVSNRKRDYISEYKLNKEARRAQALKCYYKDHEKSKKLQLERQKRRLPQVASYEATRRALKLQRTPSWLTEIDKERIRNEYKLAALQSKITGEPWHVDHIVPLQGEFVSGLHVPSNLKAIRGKDNISKHNKFEIL</sequence>
<protein>
    <recommendedName>
        <fullName evidence="4">HNHc domain containing protein</fullName>
    </recommendedName>
</protein>
<organism evidence="1">
    <name type="scientific">uncultured Caudovirales phage</name>
    <dbReference type="NCBI Taxonomy" id="2100421"/>
    <lineage>
        <taxon>Viruses</taxon>
        <taxon>Duplodnaviria</taxon>
        <taxon>Heunggongvirae</taxon>
        <taxon>Uroviricota</taxon>
        <taxon>Caudoviricetes</taxon>
        <taxon>Peduoviridae</taxon>
        <taxon>Maltschvirus</taxon>
        <taxon>Maltschvirus maltsch</taxon>
    </lineage>
</organism>
<evidence type="ECO:0000313" key="1">
    <source>
        <dbReference type="EMBL" id="CAB4196323.1"/>
    </source>
</evidence>
<accession>A0A6J5RG98</accession>
<gene>
    <name evidence="1" type="ORF">UFOVP1286_81</name>
    <name evidence="2" type="ORF">UFOVP1407_18</name>
    <name evidence="3" type="ORF">UFOVP1640_78</name>
</gene>